<evidence type="ECO:0000259" key="1">
    <source>
        <dbReference type="Pfam" id="PF19480"/>
    </source>
</evidence>
<dbReference type="InterPro" id="IPR046058">
    <property type="entry name" value="WbuC_cupin"/>
</dbReference>
<reference evidence="2 3" key="1">
    <citation type="submission" date="2006-04" db="EMBL/GenBank/DDBJ databases">
        <authorList>
            <person name="Giovannoni S.J."/>
            <person name="Cho J.-C."/>
            <person name="Ferriera S."/>
            <person name="Johnson J."/>
            <person name="Kravitz S."/>
            <person name="Halpern A."/>
            <person name="Remington K."/>
            <person name="Beeson K."/>
            <person name="Tran B."/>
            <person name="Rogers Y.-H."/>
            <person name="Friedman R."/>
            <person name="Venter J.C."/>
        </authorList>
    </citation>
    <scope>NUCLEOTIDE SEQUENCE [LARGE SCALE GENOMIC DNA]</scope>
    <source>
        <strain evidence="2 3">HTCC1002</strain>
    </source>
</reference>
<dbReference type="HOGENOM" id="CLU_1755523_0_0_5"/>
<gene>
    <name evidence="2" type="ORF">PU1002_03711</name>
</gene>
<proteinExistence type="predicted"/>
<dbReference type="RefSeq" id="WP_006997380.1">
    <property type="nucleotide sequence ID" value="NZ_CH724130.1"/>
</dbReference>
<accession>Q1V1T5</accession>
<comment type="caution">
    <text evidence="2">The sequence shown here is derived from an EMBL/GenBank/DDBJ whole genome shotgun (WGS) entry which is preliminary data.</text>
</comment>
<organism evidence="2 3">
    <name type="scientific">Pelagibacter ubique (strain HTCC1002)</name>
    <dbReference type="NCBI Taxonomy" id="314261"/>
    <lineage>
        <taxon>Bacteria</taxon>
        <taxon>Pseudomonadati</taxon>
        <taxon>Pseudomonadota</taxon>
        <taxon>Alphaproteobacteria</taxon>
        <taxon>Candidatus Pelagibacterales</taxon>
        <taxon>Candidatus Pelagibacteraceae</taxon>
        <taxon>Candidatus Pelagibacter</taxon>
    </lineage>
</organism>
<name>Q1V1T5_PELU1</name>
<dbReference type="AlphaFoldDB" id="Q1V1T5"/>
<protein>
    <recommendedName>
        <fullName evidence="1">Cupin fold metalloprotein WbuC cupin domain-containing protein</fullName>
    </recommendedName>
</protein>
<dbReference type="Proteomes" id="UP000005306">
    <property type="component" value="Unassembled WGS sequence"/>
</dbReference>
<dbReference type="Pfam" id="PF19480">
    <property type="entry name" value="DUF6016"/>
    <property type="match status" value="1"/>
</dbReference>
<dbReference type="GeneID" id="66295029"/>
<dbReference type="Gene3D" id="2.60.120.10">
    <property type="entry name" value="Jelly Rolls"/>
    <property type="match status" value="1"/>
</dbReference>
<feature type="domain" description="Cupin fold metalloprotein WbuC cupin" evidence="1">
    <location>
        <begin position="34"/>
        <end position="108"/>
    </location>
</feature>
<dbReference type="InterPro" id="IPR014710">
    <property type="entry name" value="RmlC-like_jellyroll"/>
</dbReference>
<dbReference type="SUPFAM" id="SSF51182">
    <property type="entry name" value="RmlC-like cupins"/>
    <property type="match status" value="1"/>
</dbReference>
<dbReference type="InterPro" id="IPR011051">
    <property type="entry name" value="RmlC_Cupin_sf"/>
</dbReference>
<dbReference type="InterPro" id="IPR027565">
    <property type="entry name" value="Cupin_WbuC"/>
</dbReference>
<dbReference type="EMBL" id="AAPV01000001">
    <property type="protein sequence ID" value="EAS84793.1"/>
    <property type="molecule type" value="Genomic_DNA"/>
</dbReference>
<evidence type="ECO:0000313" key="3">
    <source>
        <dbReference type="Proteomes" id="UP000005306"/>
    </source>
</evidence>
<dbReference type="NCBIfam" id="TIGR04366">
    <property type="entry name" value="cupin_WbuC"/>
    <property type="match status" value="1"/>
</dbReference>
<evidence type="ECO:0000313" key="2">
    <source>
        <dbReference type="EMBL" id="EAS84793.1"/>
    </source>
</evidence>
<sequence length="148" mass="17630">MLLKNYKKIQNLKNLVFYPKKKNDFVEVNLELLKCIKIAAKVNRQNVFLCMHNSPKDKFHNMIIFLWKGTHYTMHKHKKKEEIINIITGKKRINIHNLNGRLIKKVILDAKNNPIIRINKNKFHSVEVLSKFVIYHEIKQGPFNSKNK</sequence>